<dbReference type="EMBL" id="JARBHB010000007">
    <property type="protein sequence ID" value="KAJ8879649.1"/>
    <property type="molecule type" value="Genomic_DNA"/>
</dbReference>
<protein>
    <submittedName>
        <fullName evidence="2">Uncharacterized protein</fullName>
    </submittedName>
</protein>
<feature type="region of interest" description="Disordered" evidence="1">
    <location>
        <begin position="1"/>
        <end position="24"/>
    </location>
</feature>
<keyword evidence="3" id="KW-1185">Reference proteome</keyword>
<accession>A0ABQ9H5T0</accession>
<sequence length="69" mass="7506">MAGMPQDRAVPIMHANGGTSSRQDGAKLGEVVLHADMQNKLAMIFVAKREDEFVVYSESSLIGLKITDE</sequence>
<comment type="caution">
    <text evidence="2">The sequence shown here is derived from an EMBL/GenBank/DDBJ whole genome shotgun (WGS) entry which is preliminary data.</text>
</comment>
<evidence type="ECO:0000313" key="2">
    <source>
        <dbReference type="EMBL" id="KAJ8879649.1"/>
    </source>
</evidence>
<evidence type="ECO:0000313" key="3">
    <source>
        <dbReference type="Proteomes" id="UP001159363"/>
    </source>
</evidence>
<reference evidence="2 3" key="1">
    <citation type="submission" date="2023-02" db="EMBL/GenBank/DDBJ databases">
        <title>LHISI_Scaffold_Assembly.</title>
        <authorList>
            <person name="Stuart O.P."/>
            <person name="Cleave R."/>
            <person name="Magrath M.J.L."/>
            <person name="Mikheyev A.S."/>
        </authorList>
    </citation>
    <scope>NUCLEOTIDE SEQUENCE [LARGE SCALE GENOMIC DNA]</scope>
    <source>
        <strain evidence="2">Daus_M_001</strain>
        <tissue evidence="2">Leg muscle</tissue>
    </source>
</reference>
<dbReference type="Proteomes" id="UP001159363">
    <property type="component" value="Chromosome 6"/>
</dbReference>
<name>A0ABQ9H5T0_9NEOP</name>
<gene>
    <name evidence="2" type="ORF">PR048_020257</name>
</gene>
<organism evidence="2 3">
    <name type="scientific">Dryococelus australis</name>
    <dbReference type="NCBI Taxonomy" id="614101"/>
    <lineage>
        <taxon>Eukaryota</taxon>
        <taxon>Metazoa</taxon>
        <taxon>Ecdysozoa</taxon>
        <taxon>Arthropoda</taxon>
        <taxon>Hexapoda</taxon>
        <taxon>Insecta</taxon>
        <taxon>Pterygota</taxon>
        <taxon>Neoptera</taxon>
        <taxon>Polyneoptera</taxon>
        <taxon>Phasmatodea</taxon>
        <taxon>Verophasmatodea</taxon>
        <taxon>Anareolatae</taxon>
        <taxon>Phasmatidae</taxon>
        <taxon>Eurycanthinae</taxon>
        <taxon>Dryococelus</taxon>
    </lineage>
</organism>
<evidence type="ECO:0000256" key="1">
    <source>
        <dbReference type="SAM" id="MobiDB-lite"/>
    </source>
</evidence>
<proteinExistence type="predicted"/>